<accession>A0A182FZM7</accession>
<dbReference type="VEuPathDB" id="VectorBase:AALB20_032593"/>
<feature type="transmembrane region" description="Helical" evidence="6">
    <location>
        <begin position="134"/>
        <end position="154"/>
    </location>
</feature>
<keyword evidence="6" id="KW-0675">Receptor</keyword>
<evidence type="ECO:0000256" key="5">
    <source>
        <dbReference type="ARBA" id="ARBA00023136"/>
    </source>
</evidence>
<keyword evidence="6" id="KW-0807">Transducer</keyword>
<dbReference type="EnsemblMetazoa" id="AALB015466-RA">
    <property type="protein sequence ID" value="AALB015466-PA"/>
    <property type="gene ID" value="AALB015466"/>
</dbReference>
<keyword evidence="4 6" id="KW-1133">Transmembrane helix</keyword>
<protein>
    <recommendedName>
        <fullName evidence="6">Gustatory receptor</fullName>
    </recommendedName>
</protein>
<dbReference type="InterPro" id="IPR013604">
    <property type="entry name" value="7TM_chemorcpt"/>
</dbReference>
<keyword evidence="2 6" id="KW-1003">Cell membrane</keyword>
<dbReference type="Proteomes" id="UP000069272">
    <property type="component" value="Chromosome 2L"/>
</dbReference>
<comment type="similarity">
    <text evidence="6">Belongs to the insect chemoreceptor superfamily. Gustatory receptor (GR) family.</text>
</comment>
<reference evidence="7" key="2">
    <citation type="submission" date="2022-08" db="UniProtKB">
        <authorList>
            <consortium name="EnsemblMetazoa"/>
        </authorList>
    </citation>
    <scope>IDENTIFICATION</scope>
    <source>
        <strain evidence="7">STECLA/ALBI9_A</strain>
    </source>
</reference>
<sequence>MEAAQYFGTFFDFYCPYRIAGRKIAGKRFQIIKRKHRLMILKSVVLLVVCMLGAFLGPAYAADFIHNRSCINRIINWLCLGIALVTNFMVTWESMATSKEDIRVWNTFDQIERTLFKDDRDGALSLLHRASRSYGFMFFLWLAQIGFVIGLLVVLEMHSEEHRLRYFIIIFEVLSLVDSMKLLQIIMYCRILTVYVRLLTSRLGGLVASINGIVEDRVPDRFHQQFQLLSLCYFNCMKVFCQMQDQFGWTLTFMCIKYFIVLWNEIYWAVYRSVLDRSFEWYCVNLVPYHFVYVLFTWSCERFYTEIRALSRQIYMVNMNALEETFVLRIRQFQLLLDYNDLFFHTFGVCLVSYRLIFQFVISAITRVSFMAQILIDFSYD</sequence>
<proteinExistence type="inferred from homology"/>
<comment type="caution">
    <text evidence="6">Lacks conserved residue(s) required for the propagation of feature annotation.</text>
</comment>
<comment type="function">
    <text evidence="6">Gustatory receptor which mediates acceptance or avoidance behavior, depending on its substrates.</text>
</comment>
<feature type="transmembrane region" description="Helical" evidence="6">
    <location>
        <begin position="247"/>
        <end position="267"/>
    </location>
</feature>
<dbReference type="GO" id="GO:0005886">
    <property type="term" value="C:plasma membrane"/>
    <property type="evidence" value="ECO:0007669"/>
    <property type="project" value="UniProtKB-SubCell"/>
</dbReference>
<keyword evidence="8" id="KW-1185">Reference proteome</keyword>
<evidence type="ECO:0000256" key="2">
    <source>
        <dbReference type="ARBA" id="ARBA00022475"/>
    </source>
</evidence>
<dbReference type="VEuPathDB" id="VectorBase:AALB015466"/>
<organism evidence="7 8">
    <name type="scientific">Anopheles albimanus</name>
    <name type="common">New world malaria mosquito</name>
    <dbReference type="NCBI Taxonomy" id="7167"/>
    <lineage>
        <taxon>Eukaryota</taxon>
        <taxon>Metazoa</taxon>
        <taxon>Ecdysozoa</taxon>
        <taxon>Arthropoda</taxon>
        <taxon>Hexapoda</taxon>
        <taxon>Insecta</taxon>
        <taxon>Pterygota</taxon>
        <taxon>Neoptera</taxon>
        <taxon>Endopterygota</taxon>
        <taxon>Diptera</taxon>
        <taxon>Nematocera</taxon>
        <taxon>Culicoidea</taxon>
        <taxon>Culicidae</taxon>
        <taxon>Anophelinae</taxon>
        <taxon>Anopheles</taxon>
    </lineage>
</organism>
<evidence type="ECO:0000256" key="1">
    <source>
        <dbReference type="ARBA" id="ARBA00004651"/>
    </source>
</evidence>
<keyword evidence="3 6" id="KW-0812">Transmembrane</keyword>
<evidence type="ECO:0000313" key="8">
    <source>
        <dbReference type="Proteomes" id="UP000069272"/>
    </source>
</evidence>
<evidence type="ECO:0000256" key="6">
    <source>
        <dbReference type="RuleBase" id="RU363108"/>
    </source>
</evidence>
<dbReference type="Pfam" id="PF08395">
    <property type="entry name" value="7tm_7"/>
    <property type="match status" value="1"/>
</dbReference>
<evidence type="ECO:0000256" key="3">
    <source>
        <dbReference type="ARBA" id="ARBA00022692"/>
    </source>
</evidence>
<keyword evidence="5 6" id="KW-0472">Membrane</keyword>
<dbReference type="GO" id="GO:0007165">
    <property type="term" value="P:signal transduction"/>
    <property type="evidence" value="ECO:0007669"/>
    <property type="project" value="UniProtKB-KW"/>
</dbReference>
<comment type="subcellular location">
    <subcellularLocation>
        <location evidence="1 6">Cell membrane</location>
        <topology evidence="1 6">Multi-pass membrane protein</topology>
    </subcellularLocation>
</comment>
<feature type="transmembrane region" description="Helical" evidence="6">
    <location>
        <begin position="74"/>
        <end position="92"/>
    </location>
</feature>
<feature type="transmembrane region" description="Helical" evidence="6">
    <location>
        <begin position="38"/>
        <end position="62"/>
    </location>
</feature>
<dbReference type="AlphaFoldDB" id="A0A182FZM7"/>
<evidence type="ECO:0000313" key="7">
    <source>
        <dbReference type="EnsemblMetazoa" id="AALB015466-PA"/>
    </source>
</evidence>
<feature type="transmembrane region" description="Helical" evidence="6">
    <location>
        <begin position="342"/>
        <end position="365"/>
    </location>
</feature>
<reference evidence="7 8" key="1">
    <citation type="journal article" date="2017" name="G3 (Bethesda)">
        <title>The Physical Genome Mapping of Anopheles albimanus Corrected Scaffold Misassemblies and Identified Interarm Rearrangements in Genus Anopheles.</title>
        <authorList>
            <person name="Artemov G.N."/>
            <person name="Peery A.N."/>
            <person name="Jiang X."/>
            <person name="Tu Z."/>
            <person name="Stegniy V.N."/>
            <person name="Sharakhova M.V."/>
            <person name="Sharakhov I.V."/>
        </authorList>
    </citation>
    <scope>NUCLEOTIDE SEQUENCE [LARGE SCALE GENOMIC DNA]</scope>
    <source>
        <strain evidence="7 8">ALBI9_A</strain>
    </source>
</reference>
<evidence type="ECO:0000256" key="4">
    <source>
        <dbReference type="ARBA" id="ARBA00022989"/>
    </source>
</evidence>
<dbReference type="GO" id="GO:0050909">
    <property type="term" value="P:sensory perception of taste"/>
    <property type="evidence" value="ECO:0007669"/>
    <property type="project" value="InterPro"/>
</dbReference>
<name>A0A182FZM7_ANOAL</name>